<feature type="domain" description="F-box associated beta-propeller type 1" evidence="1">
    <location>
        <begin position="17"/>
        <end position="117"/>
    </location>
</feature>
<reference evidence="2 3" key="1">
    <citation type="submission" date="2021-05" db="EMBL/GenBank/DDBJ databases">
        <title>Genome Assembly of Synthetic Allotetraploid Brassica napus Reveals Homoeologous Exchanges between Subgenomes.</title>
        <authorList>
            <person name="Davis J.T."/>
        </authorList>
    </citation>
    <scope>NUCLEOTIDE SEQUENCE [LARGE SCALE GENOMIC DNA]</scope>
    <source>
        <strain evidence="3">cv. Da-Ae</strain>
        <tissue evidence="2">Seedling</tissue>
    </source>
</reference>
<evidence type="ECO:0000259" key="1">
    <source>
        <dbReference type="Pfam" id="PF07734"/>
    </source>
</evidence>
<dbReference type="InterPro" id="IPR006527">
    <property type="entry name" value="F-box-assoc_dom_typ1"/>
</dbReference>
<proteinExistence type="predicted"/>
<dbReference type="EMBL" id="JAGKQM010000013">
    <property type="protein sequence ID" value="KAH0889537.1"/>
    <property type="molecule type" value="Genomic_DNA"/>
</dbReference>
<dbReference type="Pfam" id="PF07734">
    <property type="entry name" value="FBA_1"/>
    <property type="match status" value="1"/>
</dbReference>
<gene>
    <name evidence="2" type="ORF">HID58_051966</name>
</gene>
<evidence type="ECO:0000313" key="3">
    <source>
        <dbReference type="Proteomes" id="UP000824890"/>
    </source>
</evidence>
<name>A0ABQ8AB69_BRANA</name>
<keyword evidence="3" id="KW-1185">Reference proteome</keyword>
<evidence type="ECO:0000313" key="2">
    <source>
        <dbReference type="EMBL" id="KAH0889537.1"/>
    </source>
</evidence>
<accession>A0ABQ8AB69</accession>
<sequence length="127" mass="15064">MSSQGNTFWLARDRVFKNKFMQVWVSNKIDNEAVVLSWSKSFKVVFQAIYCHFQSFMMDEEKKVVLCCDSVPWINMVYTFGEDFDYYTETPYVQSTINLQPDIPPFIFSYVPSLVHIQQDRDKRSES</sequence>
<protein>
    <recommendedName>
        <fullName evidence="1">F-box associated beta-propeller type 1 domain-containing protein</fullName>
    </recommendedName>
</protein>
<dbReference type="Proteomes" id="UP000824890">
    <property type="component" value="Unassembled WGS sequence"/>
</dbReference>
<organism evidence="2 3">
    <name type="scientific">Brassica napus</name>
    <name type="common">Rape</name>
    <dbReference type="NCBI Taxonomy" id="3708"/>
    <lineage>
        <taxon>Eukaryota</taxon>
        <taxon>Viridiplantae</taxon>
        <taxon>Streptophyta</taxon>
        <taxon>Embryophyta</taxon>
        <taxon>Tracheophyta</taxon>
        <taxon>Spermatophyta</taxon>
        <taxon>Magnoliopsida</taxon>
        <taxon>eudicotyledons</taxon>
        <taxon>Gunneridae</taxon>
        <taxon>Pentapetalae</taxon>
        <taxon>rosids</taxon>
        <taxon>malvids</taxon>
        <taxon>Brassicales</taxon>
        <taxon>Brassicaceae</taxon>
        <taxon>Brassiceae</taxon>
        <taxon>Brassica</taxon>
    </lineage>
</organism>
<comment type="caution">
    <text evidence="2">The sequence shown here is derived from an EMBL/GenBank/DDBJ whole genome shotgun (WGS) entry which is preliminary data.</text>
</comment>